<dbReference type="OrthoDB" id="9768177at2"/>
<keyword evidence="7 8" id="KW-0998">Cell outer membrane</keyword>
<evidence type="ECO:0000313" key="13">
    <source>
        <dbReference type="EMBL" id="RXQ96280.1"/>
    </source>
</evidence>
<feature type="chain" id="PRO_5020963217" evidence="10">
    <location>
        <begin position="27"/>
        <end position="990"/>
    </location>
</feature>
<dbReference type="Pfam" id="PF07715">
    <property type="entry name" value="Plug"/>
    <property type="match status" value="1"/>
</dbReference>
<keyword evidence="10" id="KW-0732">Signal</keyword>
<organism evidence="13 14">
    <name type="scientific">Ancylomarina salipaludis</name>
    <dbReference type="NCBI Taxonomy" id="2501299"/>
    <lineage>
        <taxon>Bacteria</taxon>
        <taxon>Pseudomonadati</taxon>
        <taxon>Bacteroidota</taxon>
        <taxon>Bacteroidia</taxon>
        <taxon>Marinilabiliales</taxon>
        <taxon>Marinifilaceae</taxon>
        <taxon>Ancylomarina</taxon>
    </lineage>
</organism>
<dbReference type="PROSITE" id="PS52016">
    <property type="entry name" value="TONB_DEPENDENT_REC_3"/>
    <property type="match status" value="1"/>
</dbReference>
<dbReference type="Gene3D" id="2.60.40.1120">
    <property type="entry name" value="Carboxypeptidase-like, regulatory domain"/>
    <property type="match status" value="1"/>
</dbReference>
<evidence type="ECO:0000256" key="3">
    <source>
        <dbReference type="ARBA" id="ARBA00022452"/>
    </source>
</evidence>
<sequence length="990" mass="110145">MKLNISMFRKLLLLLVMVCSFTITQAQEKVVSGTVTDANDGMGIPGVSVVVKGTTTGTSTDFDGHFSISAEASSTLVFSFIGYKSQEIAVGDQTNFNIVLSTNTENLSEVVVIGYGQVKKEDATGSVIAIKSDDFNKGSISSPQELLTGKMPGVTITSGGGAPGSGSTIRIRGGSSLFASNDPLIIIDGVPVSSDAVSGMRNPLNTINPNDIETFTVLKDASATAIYGSRASNGVILVTTKKGKKGQVLKVNYSGNVSVNTIAKQINLLNTEELGEAIQQYYPAKVDLLGTENTDWQKEIFETSISHDHNINFSGSEYNTPYRVSIGYTDQEGILKTSNLERYTGALTLNPSFFENHLKVNINAKGLYIKNRFADTGAIGNALAFDPSRPVKSEDSKYDKYGNYYTYFNGDVRDVLAPTNPLALLNQKSNTSEVKRFIGNTQLDYKFHFLPELRANLNVAYDYSKSEGDVIEDAEAAWTESNNGNGSRKAYSQEKKNELVEFYLNYKKDFDQFDSKIDLVGGYSWQHFWREDANSATTTFDQSFEKSPASQSGTENYLVSFFGRMNYTFKDRYLLTFTLRQDGSSRFSKDNRWGLFPSAAFAWRMNEELFLKKFEKLSNLKLRLGYGVTGQQEIGQGDYPYQGIYNIGNDQARYQFGDTYYNTIRPSAYDEHIKWEETTTYNIGLDFGFFNNRLNGSVDAYKRKTKDLINLIDVPAGSNLKNRIVTNIGSLENEGLEIALNGIIIANDDWNWELNANAAYNKNEITKLTDSNDPNFKGVFTGGISGGTGNNIQINSTGHTTNAFYVYQQMYDVNGKPLEGVYVDRNNDGQITLEGDRYIYQKPSADWTFGFGSNLGYKKWTLSMNARLSLGNYVYNNIESDKGHFEGVVSSLNNITNRVADANDAKFFTAQYHSDYFIQNASFFKLDNVTLGYDLGKVCQDKLNIYLYTTVQNVFTITDYKGLDPEIFGGIDNNIYPRPRTFLLGVNVNF</sequence>
<evidence type="ECO:0000256" key="9">
    <source>
        <dbReference type="RuleBase" id="RU003357"/>
    </source>
</evidence>
<evidence type="ECO:0000256" key="10">
    <source>
        <dbReference type="SAM" id="SignalP"/>
    </source>
</evidence>
<dbReference type="InterPro" id="IPR023996">
    <property type="entry name" value="TonB-dep_OMP_SusC/RagA"/>
</dbReference>
<dbReference type="SUPFAM" id="SSF56935">
    <property type="entry name" value="Porins"/>
    <property type="match status" value="1"/>
</dbReference>
<keyword evidence="6 8" id="KW-0472">Membrane</keyword>
<keyword evidence="13" id="KW-0675">Receptor</keyword>
<dbReference type="AlphaFoldDB" id="A0A4Q1JQ34"/>
<dbReference type="InterPro" id="IPR037066">
    <property type="entry name" value="Plug_dom_sf"/>
</dbReference>
<feature type="domain" description="TonB-dependent receptor plug" evidence="12">
    <location>
        <begin position="120"/>
        <end position="235"/>
    </location>
</feature>
<evidence type="ECO:0000256" key="7">
    <source>
        <dbReference type="ARBA" id="ARBA00023237"/>
    </source>
</evidence>
<evidence type="ECO:0000259" key="11">
    <source>
        <dbReference type="Pfam" id="PF00593"/>
    </source>
</evidence>
<evidence type="ECO:0000256" key="8">
    <source>
        <dbReference type="PROSITE-ProRule" id="PRU01360"/>
    </source>
</evidence>
<dbReference type="InterPro" id="IPR012910">
    <property type="entry name" value="Plug_dom"/>
</dbReference>
<dbReference type="RefSeq" id="WP_129253641.1">
    <property type="nucleotide sequence ID" value="NZ_SAXA01000003.1"/>
</dbReference>
<dbReference type="InterPro" id="IPR039426">
    <property type="entry name" value="TonB-dep_rcpt-like"/>
</dbReference>
<comment type="caution">
    <text evidence="13">The sequence shown here is derived from an EMBL/GenBank/DDBJ whole genome shotgun (WGS) entry which is preliminary data.</text>
</comment>
<comment type="subcellular location">
    <subcellularLocation>
        <location evidence="1 8">Cell outer membrane</location>
        <topology evidence="1 8">Multi-pass membrane protein</topology>
    </subcellularLocation>
</comment>
<dbReference type="Gene3D" id="2.170.130.10">
    <property type="entry name" value="TonB-dependent receptor, plug domain"/>
    <property type="match status" value="1"/>
</dbReference>
<feature type="domain" description="TonB-dependent receptor-like beta-barrel" evidence="11">
    <location>
        <begin position="393"/>
        <end position="866"/>
    </location>
</feature>
<keyword evidence="2 8" id="KW-0813">Transport</keyword>
<dbReference type="SUPFAM" id="SSF49464">
    <property type="entry name" value="Carboxypeptidase regulatory domain-like"/>
    <property type="match status" value="1"/>
</dbReference>
<dbReference type="Gene3D" id="2.40.170.20">
    <property type="entry name" value="TonB-dependent receptor, beta-barrel domain"/>
    <property type="match status" value="1"/>
</dbReference>
<evidence type="ECO:0000256" key="6">
    <source>
        <dbReference type="ARBA" id="ARBA00023136"/>
    </source>
</evidence>
<evidence type="ECO:0000259" key="12">
    <source>
        <dbReference type="Pfam" id="PF07715"/>
    </source>
</evidence>
<dbReference type="GO" id="GO:0009279">
    <property type="term" value="C:cell outer membrane"/>
    <property type="evidence" value="ECO:0007669"/>
    <property type="project" value="UniProtKB-SubCell"/>
</dbReference>
<evidence type="ECO:0000313" key="14">
    <source>
        <dbReference type="Proteomes" id="UP000289703"/>
    </source>
</evidence>
<evidence type="ECO:0000256" key="1">
    <source>
        <dbReference type="ARBA" id="ARBA00004571"/>
    </source>
</evidence>
<dbReference type="InterPro" id="IPR008969">
    <property type="entry name" value="CarboxyPept-like_regulatory"/>
</dbReference>
<dbReference type="Pfam" id="PF00593">
    <property type="entry name" value="TonB_dep_Rec_b-barrel"/>
    <property type="match status" value="1"/>
</dbReference>
<keyword evidence="3 8" id="KW-1134">Transmembrane beta strand</keyword>
<protein>
    <submittedName>
        <fullName evidence="13">TonB-dependent receptor</fullName>
    </submittedName>
</protein>
<dbReference type="InterPro" id="IPR036942">
    <property type="entry name" value="Beta-barrel_TonB_sf"/>
</dbReference>
<accession>A0A4Q1JQ34</accession>
<proteinExistence type="inferred from homology"/>
<dbReference type="NCBIfam" id="TIGR04056">
    <property type="entry name" value="OMP_RagA_SusC"/>
    <property type="match status" value="1"/>
</dbReference>
<name>A0A4Q1JQ34_9BACT</name>
<evidence type="ECO:0000256" key="4">
    <source>
        <dbReference type="ARBA" id="ARBA00022692"/>
    </source>
</evidence>
<keyword evidence="5 9" id="KW-0798">TonB box</keyword>
<dbReference type="InterPro" id="IPR000531">
    <property type="entry name" value="Beta-barrel_TonB"/>
</dbReference>
<keyword evidence="14" id="KW-1185">Reference proteome</keyword>
<reference evidence="13 14" key="1">
    <citation type="submission" date="2019-01" db="EMBL/GenBank/DDBJ databases">
        <title>Ancylomarina salipaludis sp. nov., isolated from a salt marsh.</title>
        <authorList>
            <person name="Yoon J.-H."/>
        </authorList>
    </citation>
    <scope>NUCLEOTIDE SEQUENCE [LARGE SCALE GENOMIC DNA]</scope>
    <source>
        <strain evidence="13 14">SHSM-M15</strain>
    </source>
</reference>
<feature type="signal peptide" evidence="10">
    <location>
        <begin position="1"/>
        <end position="26"/>
    </location>
</feature>
<dbReference type="NCBIfam" id="TIGR04057">
    <property type="entry name" value="SusC_RagA_signa"/>
    <property type="match status" value="1"/>
</dbReference>
<evidence type="ECO:0000256" key="2">
    <source>
        <dbReference type="ARBA" id="ARBA00022448"/>
    </source>
</evidence>
<dbReference type="InterPro" id="IPR023997">
    <property type="entry name" value="TonB-dep_OMP_SusC/RagA_CS"/>
</dbReference>
<comment type="similarity">
    <text evidence="8 9">Belongs to the TonB-dependent receptor family.</text>
</comment>
<keyword evidence="4 8" id="KW-0812">Transmembrane</keyword>
<dbReference type="FunFam" id="2.60.40.1120:FF:000003">
    <property type="entry name" value="Outer membrane protein Omp121"/>
    <property type="match status" value="1"/>
</dbReference>
<dbReference type="EMBL" id="SAXA01000003">
    <property type="protein sequence ID" value="RXQ96280.1"/>
    <property type="molecule type" value="Genomic_DNA"/>
</dbReference>
<gene>
    <name evidence="13" type="ORF">EO244_05455</name>
</gene>
<dbReference type="Proteomes" id="UP000289703">
    <property type="component" value="Unassembled WGS sequence"/>
</dbReference>
<evidence type="ECO:0000256" key="5">
    <source>
        <dbReference type="ARBA" id="ARBA00023077"/>
    </source>
</evidence>
<dbReference type="Pfam" id="PF13715">
    <property type="entry name" value="CarbopepD_reg_2"/>
    <property type="match status" value="1"/>
</dbReference>